<protein>
    <submittedName>
        <fullName evidence="1">Uncharacterized protein</fullName>
    </submittedName>
</protein>
<evidence type="ECO:0000313" key="2">
    <source>
        <dbReference type="Proteomes" id="UP000045782"/>
    </source>
</evidence>
<sequence>MGSFEAGNEDDGGKNQMTKDVRATWIPLTFLPLPPDRVFSRLLAAGALEIQHNIQPVRAAELNDPDPLLVQEYRGEVKVTVSVLWPDKLDHSPDDVLRHRGFSPFHRR</sequence>
<accession>A0A0U0ZV37</accession>
<reference evidence="1 2" key="1">
    <citation type="submission" date="2015-03" db="EMBL/GenBank/DDBJ databases">
        <authorList>
            <person name="Murphy D."/>
        </authorList>
    </citation>
    <scope>NUCLEOTIDE SEQUENCE [LARGE SCALE GENOMIC DNA]</scope>
    <source>
        <strain evidence="1 2">PAP088</strain>
    </source>
</reference>
<gene>
    <name evidence="1" type="ORF">ERS075579_04765</name>
</gene>
<organism evidence="1 2">
    <name type="scientific">Mycobacteroides abscessus</name>
    <dbReference type="NCBI Taxonomy" id="36809"/>
    <lineage>
        <taxon>Bacteria</taxon>
        <taxon>Bacillati</taxon>
        <taxon>Actinomycetota</taxon>
        <taxon>Actinomycetes</taxon>
        <taxon>Mycobacteriales</taxon>
        <taxon>Mycobacteriaceae</taxon>
        <taxon>Mycobacteroides</taxon>
    </lineage>
</organism>
<dbReference type="AlphaFoldDB" id="A0A0U0ZV37"/>
<evidence type="ECO:0000313" key="1">
    <source>
        <dbReference type="EMBL" id="CPV70323.1"/>
    </source>
</evidence>
<dbReference type="RefSeq" id="WP_052525621.1">
    <property type="nucleotide sequence ID" value="NZ_CP014951.1"/>
</dbReference>
<proteinExistence type="predicted"/>
<dbReference type="Proteomes" id="UP000045782">
    <property type="component" value="Unassembled WGS sequence"/>
</dbReference>
<name>A0A0U0ZV37_9MYCO</name>
<dbReference type="EMBL" id="CSWP01000012">
    <property type="protein sequence ID" value="CPV70323.1"/>
    <property type="molecule type" value="Genomic_DNA"/>
</dbReference>